<dbReference type="InterPro" id="IPR032748">
    <property type="entry name" value="PAG"/>
</dbReference>
<keyword evidence="4" id="KW-1185">Reference proteome</keyword>
<protein>
    <recommendedName>
        <fullName evidence="5">Phosphoprotein membrane anchor with glycosphingolipid microdomains 1</fullName>
    </recommendedName>
</protein>
<keyword evidence="2" id="KW-1133">Transmembrane helix</keyword>
<dbReference type="Pfam" id="PF15347">
    <property type="entry name" value="PAG"/>
    <property type="match status" value="1"/>
</dbReference>
<gene>
    <name evidence="3" type="ORF">AALO_G00251360</name>
</gene>
<feature type="region of interest" description="Disordered" evidence="1">
    <location>
        <begin position="343"/>
        <end position="362"/>
    </location>
</feature>
<feature type="region of interest" description="Disordered" evidence="1">
    <location>
        <begin position="368"/>
        <end position="443"/>
    </location>
</feature>
<dbReference type="AlphaFoldDB" id="A0AAV6FR20"/>
<dbReference type="PANTHER" id="PTHR16322">
    <property type="entry name" value="PHOSPHOPROTEIN ASSOCIATED WITH GLYCOSPHINGOLIPID-ENRICHED MICRODOMAINS 1"/>
    <property type="match status" value="1"/>
</dbReference>
<dbReference type="GO" id="GO:0035556">
    <property type="term" value="P:intracellular signal transduction"/>
    <property type="evidence" value="ECO:0007669"/>
    <property type="project" value="InterPro"/>
</dbReference>
<evidence type="ECO:0008006" key="5">
    <source>
        <dbReference type="Google" id="ProtNLM"/>
    </source>
</evidence>
<dbReference type="GO" id="GO:0050868">
    <property type="term" value="P:negative regulation of T cell activation"/>
    <property type="evidence" value="ECO:0007669"/>
    <property type="project" value="InterPro"/>
</dbReference>
<comment type="caution">
    <text evidence="3">The sequence shown here is derived from an EMBL/GenBank/DDBJ whole genome shotgun (WGS) entry which is preliminary data.</text>
</comment>
<feature type="transmembrane region" description="Helical" evidence="2">
    <location>
        <begin position="26"/>
        <end position="48"/>
    </location>
</feature>
<feature type="compositionally biased region" description="Polar residues" evidence="1">
    <location>
        <begin position="77"/>
        <end position="125"/>
    </location>
</feature>
<dbReference type="Proteomes" id="UP000823561">
    <property type="component" value="Chromosome 20"/>
</dbReference>
<proteinExistence type="predicted"/>
<evidence type="ECO:0000256" key="2">
    <source>
        <dbReference type="SAM" id="Phobius"/>
    </source>
</evidence>
<keyword evidence="2" id="KW-0812">Transmembrane</keyword>
<dbReference type="PANTHER" id="PTHR16322:SF0">
    <property type="entry name" value="PHOSPHOPROTEIN ASSOCIATED WITH GLYCOSPHINGOLIPID-ENRICHED MICRODOMAINS 1"/>
    <property type="match status" value="1"/>
</dbReference>
<dbReference type="GO" id="GO:0045121">
    <property type="term" value="C:membrane raft"/>
    <property type="evidence" value="ECO:0007669"/>
    <property type="project" value="InterPro"/>
</dbReference>
<evidence type="ECO:0000313" key="4">
    <source>
        <dbReference type="Proteomes" id="UP000823561"/>
    </source>
</evidence>
<accession>A0AAV6FR20</accession>
<reference evidence="3" key="1">
    <citation type="submission" date="2020-10" db="EMBL/GenBank/DDBJ databases">
        <title>Chromosome-scale genome assembly of the Allis shad, Alosa alosa.</title>
        <authorList>
            <person name="Margot Z."/>
            <person name="Christophe K."/>
            <person name="Cabau C."/>
            <person name="Louis A."/>
            <person name="Berthelot C."/>
            <person name="Parey E."/>
            <person name="Roest Crollius H."/>
            <person name="Montfort J."/>
            <person name="Robinson-Rechavi M."/>
            <person name="Bucao C."/>
            <person name="Bouchez O."/>
            <person name="Gislard M."/>
            <person name="Lluch J."/>
            <person name="Milhes M."/>
            <person name="Lampietro C."/>
            <person name="Lopez Roques C."/>
            <person name="Donnadieu C."/>
            <person name="Braasch I."/>
            <person name="Desvignes T."/>
            <person name="Postlethwait J."/>
            <person name="Bobe J."/>
            <person name="Guiguen Y."/>
        </authorList>
    </citation>
    <scope>NUCLEOTIDE SEQUENCE</scope>
    <source>
        <strain evidence="3">M-15738</strain>
        <tissue evidence="3">Blood</tissue>
    </source>
</reference>
<feature type="region of interest" description="Disordered" evidence="1">
    <location>
        <begin position="76"/>
        <end position="158"/>
    </location>
</feature>
<dbReference type="GO" id="GO:0005886">
    <property type="term" value="C:plasma membrane"/>
    <property type="evidence" value="ECO:0007669"/>
    <property type="project" value="InterPro"/>
</dbReference>
<dbReference type="EMBL" id="JADWDJ010000020">
    <property type="protein sequence ID" value="KAG5264226.1"/>
    <property type="molecule type" value="Genomic_DNA"/>
</dbReference>
<evidence type="ECO:0000256" key="1">
    <source>
        <dbReference type="SAM" id="MobiDB-lite"/>
    </source>
</evidence>
<feature type="compositionally biased region" description="Basic and acidic residues" evidence="1">
    <location>
        <begin position="385"/>
        <end position="396"/>
    </location>
</feature>
<keyword evidence="2" id="KW-0472">Membrane</keyword>
<name>A0AAV6FR20_9TELE</name>
<feature type="compositionally biased region" description="Basic and acidic residues" evidence="1">
    <location>
        <begin position="346"/>
        <end position="362"/>
    </location>
</feature>
<evidence type="ECO:0000313" key="3">
    <source>
        <dbReference type="EMBL" id="KAG5264226.1"/>
    </source>
</evidence>
<sequence length="443" mass="46175">MAPALSVVFGAELAGSGVVVLANGQLALVGILTAITAFLLLSLLLMLCASCQGQKKANGQPGDHETLMNGVSEKEVCSQSVESQGTDLAASSSHNGPLTSGTVLTDTMDTSPHPSEEMLSSQSELRSSKCPQDRELPSIPPAVQNGRLTSDPQVAASGDSTYEVVREGGAASRDVSAEDSLYETVKELKDLGLPNGTVATETPPPFPQSPGAAPCGLLNGHLPPTPSSSPPTPDRGPLVAGVEYASVDLNKKSRYSADMEARRRSASTVTSDPCCPAEDEDKPPPIPDKMLDENDNQHTLSDASMLHNGQLPSPGSAVSECVNHVSSDSELSQLYSAVMKTDSLVSEDKEGDYSSIGDLRDLPDLATDESACSCTSRHPPRAPTPRKDAVSHRPGDAEAGAGTVMTIRIPKSSEDDRSQSDAGAPVEPDYESVGELGLSRDTS</sequence>
<feature type="region of interest" description="Disordered" evidence="1">
    <location>
        <begin position="257"/>
        <end position="295"/>
    </location>
</feature>
<organism evidence="3 4">
    <name type="scientific">Alosa alosa</name>
    <name type="common">allis shad</name>
    <dbReference type="NCBI Taxonomy" id="278164"/>
    <lineage>
        <taxon>Eukaryota</taxon>
        <taxon>Metazoa</taxon>
        <taxon>Chordata</taxon>
        <taxon>Craniata</taxon>
        <taxon>Vertebrata</taxon>
        <taxon>Euteleostomi</taxon>
        <taxon>Actinopterygii</taxon>
        <taxon>Neopterygii</taxon>
        <taxon>Teleostei</taxon>
        <taxon>Clupei</taxon>
        <taxon>Clupeiformes</taxon>
        <taxon>Clupeoidei</taxon>
        <taxon>Clupeidae</taxon>
        <taxon>Alosa</taxon>
    </lineage>
</organism>